<evidence type="ECO:0000313" key="1">
    <source>
        <dbReference type="EMBL" id="VYT17772.1"/>
    </source>
</evidence>
<reference evidence="1" key="1">
    <citation type="submission" date="2019-11" db="EMBL/GenBank/DDBJ databases">
        <authorList>
            <person name="Feng L."/>
        </authorList>
    </citation>
    <scope>NUCLEOTIDE SEQUENCE</scope>
    <source>
        <strain evidence="1">BdentiumLFYP24</strain>
    </source>
</reference>
<protein>
    <submittedName>
        <fullName evidence="1">Alpha/beta hydrolase family protein</fullName>
    </submittedName>
</protein>
<gene>
    <name evidence="1" type="ORF">BDLFYP24_00405</name>
</gene>
<proteinExistence type="predicted"/>
<dbReference type="Gene3D" id="1.20.1440.110">
    <property type="entry name" value="acylaminoacyl peptidase"/>
    <property type="match status" value="1"/>
</dbReference>
<dbReference type="RefSeq" id="WP_156341671.1">
    <property type="nucleotide sequence ID" value="NZ_CACRSP010000014.1"/>
</dbReference>
<name>A0A6L9SNL1_9BIFI</name>
<dbReference type="GO" id="GO:0016787">
    <property type="term" value="F:hydrolase activity"/>
    <property type="evidence" value="ECO:0007669"/>
    <property type="project" value="UniProtKB-KW"/>
</dbReference>
<dbReference type="EMBL" id="CACRSP010000014">
    <property type="protein sequence ID" value="VYT17772.1"/>
    <property type="molecule type" value="Genomic_DNA"/>
</dbReference>
<sequence>MKENEVILKRQSTRIFFKNGDTDFFFNWLLGIGEVFGFSHGELYYLAQKLGKSPKPDDWKNVFLSHGDYLEQKVSNSDLSGQTEAQYYLAQAYSFRSAIQFINPFSDEYLSTVYQMERAFSDAVHSLGAPVEKLAIDYQDSYLPGYYLHSGNNCPTLIMVGGGDTYREDLFYFAGYPGWRRSYNVLMVDLPGQGTNPGRGLTFDVNAAIPISLCIDWLEGRNPELNDLAIYGVSGGGYFTAQAAEEDSRIHAWVASTAIYDIAELFRKEFGSSLKAPSWLMNVVLRLAGDLNESADLNLKKYAWQFGASDFKSAITEVFSRAKVIDYQKILCPCLFIMGEGESVELQRQTRTIYEALKSKNPQTKLQIFEAESGADAHCQVNNLRLAHNVVFDWLDTLFEWNQKGMN</sequence>
<keyword evidence="1" id="KW-0378">Hydrolase</keyword>
<dbReference type="Gene3D" id="3.40.50.1820">
    <property type="entry name" value="alpha/beta hydrolase"/>
    <property type="match status" value="1"/>
</dbReference>
<organism evidence="1">
    <name type="scientific">Bifidobacterium dentium</name>
    <dbReference type="NCBI Taxonomy" id="1689"/>
    <lineage>
        <taxon>Bacteria</taxon>
        <taxon>Bacillati</taxon>
        <taxon>Actinomycetota</taxon>
        <taxon>Actinomycetes</taxon>
        <taxon>Bifidobacteriales</taxon>
        <taxon>Bifidobacteriaceae</taxon>
        <taxon>Bifidobacterium</taxon>
    </lineage>
</organism>
<accession>A0A6L9SNL1</accession>
<dbReference type="InterPro" id="IPR029058">
    <property type="entry name" value="AB_hydrolase_fold"/>
</dbReference>
<dbReference type="AlphaFoldDB" id="A0A6L9SNL1"/>
<dbReference type="SUPFAM" id="SSF53474">
    <property type="entry name" value="alpha/beta-Hydrolases"/>
    <property type="match status" value="1"/>
</dbReference>